<dbReference type="InterPro" id="IPR012338">
    <property type="entry name" value="Beta-lactam/transpept-like"/>
</dbReference>
<gene>
    <name evidence="4" type="ORF">GFD21_08040</name>
</gene>
<dbReference type="Gene3D" id="3.30.10.20">
    <property type="match status" value="1"/>
</dbReference>
<feature type="domain" description="PASTA" evidence="2">
    <location>
        <begin position="48"/>
        <end position="113"/>
    </location>
</feature>
<accession>A0A6L9SSZ9</accession>
<proteinExistence type="predicted"/>
<dbReference type="InterPro" id="IPR005543">
    <property type="entry name" value="PASTA_dom"/>
</dbReference>
<evidence type="ECO:0000313" key="4">
    <source>
        <dbReference type="EMBL" id="NEG55707.1"/>
    </source>
</evidence>
<dbReference type="Proteomes" id="UP000483293">
    <property type="component" value="Unassembled WGS sequence"/>
</dbReference>
<evidence type="ECO:0008006" key="6">
    <source>
        <dbReference type="Google" id="ProtNLM"/>
    </source>
</evidence>
<dbReference type="CDD" id="cd06577">
    <property type="entry name" value="PASTA_pknB"/>
    <property type="match status" value="1"/>
</dbReference>
<dbReference type="GO" id="GO:0030655">
    <property type="term" value="P:beta-lactam antibiotic catabolic process"/>
    <property type="evidence" value="ECO:0007669"/>
    <property type="project" value="InterPro"/>
</dbReference>
<reference evidence="4 5" key="1">
    <citation type="submission" date="2019-10" db="EMBL/GenBank/DDBJ databases">
        <title>Bifidobacterium from non-human primates.</title>
        <authorList>
            <person name="Modesto M."/>
        </authorList>
    </citation>
    <scope>NUCLEOTIDE SEQUENCE [LARGE SCALE GENOMIC DNA]</scope>
    <source>
        <strain evidence="4 5">SMA15</strain>
    </source>
</reference>
<evidence type="ECO:0000313" key="5">
    <source>
        <dbReference type="Proteomes" id="UP000483293"/>
    </source>
</evidence>
<evidence type="ECO:0000259" key="2">
    <source>
        <dbReference type="Pfam" id="PF03793"/>
    </source>
</evidence>
<name>A0A6L9SSZ9_9BIFI</name>
<dbReference type="EMBL" id="WHZV01000007">
    <property type="protein sequence ID" value="NEG55707.1"/>
    <property type="molecule type" value="Genomic_DNA"/>
</dbReference>
<comment type="caution">
    <text evidence="4">The sequence shown here is derived from an EMBL/GenBank/DDBJ whole genome shotgun (WGS) entry which is preliminary data.</text>
</comment>
<dbReference type="AlphaFoldDB" id="A0A6L9SSZ9"/>
<evidence type="ECO:0000259" key="3">
    <source>
        <dbReference type="Pfam" id="PF13354"/>
    </source>
</evidence>
<organism evidence="4 5">
    <name type="scientific">Bifidobacterium platyrrhinorum</name>
    <dbReference type="NCBI Taxonomy" id="2661628"/>
    <lineage>
        <taxon>Bacteria</taxon>
        <taxon>Bacillati</taxon>
        <taxon>Actinomycetota</taxon>
        <taxon>Actinomycetes</taxon>
        <taxon>Bifidobacteriales</taxon>
        <taxon>Bifidobacteriaceae</taxon>
        <taxon>Bifidobacterium</taxon>
    </lineage>
</organism>
<evidence type="ECO:0000256" key="1">
    <source>
        <dbReference type="SAM" id="MobiDB-lite"/>
    </source>
</evidence>
<dbReference type="Gene3D" id="3.40.710.10">
    <property type="entry name" value="DD-peptidase/beta-lactamase superfamily"/>
    <property type="match status" value="1"/>
</dbReference>
<protein>
    <recommendedName>
        <fullName evidence="6">Serine hydrolase</fullName>
    </recommendedName>
</protein>
<dbReference type="Pfam" id="PF13354">
    <property type="entry name" value="Beta-lactamase2"/>
    <property type="match status" value="1"/>
</dbReference>
<feature type="region of interest" description="Disordered" evidence="1">
    <location>
        <begin position="116"/>
        <end position="143"/>
    </location>
</feature>
<dbReference type="Pfam" id="PF03793">
    <property type="entry name" value="PASTA"/>
    <property type="match status" value="1"/>
</dbReference>
<sequence length="363" mass="37209">MTPTPAGTATAKAKPRTAMIVGAIVLVVVLVLGTAFATHQMKLWGDATVPDYTSWTSSGEGISAEEAAQRLRDAGFTVTIEQQYSNEDKGVFIGVKGIDAGAKLKVKSNITVLESRGPRAVSSDDSSDSDSSSKKKTSKLPQITSGQLESIAGRYSSGDVAVSAMPIGSGSSSSSASLATTQQGHSRFEAAGLYLPVYLAANSAGGSAQSEATTAMSGMDNNAANSAVADMGGWSAVNSWLSSHGYSDTSFNRNFGDVAASQAGYTNQSSSADAVRMLAAVDAAGGTNLMNVDIASEGVSIPSGMSVHAHRGMGIQNTWNYFAIVETNGHKAAVSVVTQNQGKTVAAQIMSDVLASVNDSLNK</sequence>
<dbReference type="GO" id="GO:0008800">
    <property type="term" value="F:beta-lactamase activity"/>
    <property type="evidence" value="ECO:0007669"/>
    <property type="project" value="InterPro"/>
</dbReference>
<feature type="domain" description="Beta-lactamase class A catalytic" evidence="3">
    <location>
        <begin position="212"/>
        <end position="282"/>
    </location>
</feature>
<dbReference type="InterPro" id="IPR045155">
    <property type="entry name" value="Beta-lactam_cat"/>
</dbReference>
<dbReference type="SUPFAM" id="SSF56601">
    <property type="entry name" value="beta-lactamase/transpeptidase-like"/>
    <property type="match status" value="1"/>
</dbReference>
<keyword evidence="5" id="KW-1185">Reference proteome</keyword>